<name>A0ACD5ZM64_AVESA</name>
<evidence type="ECO:0000313" key="2">
    <source>
        <dbReference type="Proteomes" id="UP001732700"/>
    </source>
</evidence>
<proteinExistence type="predicted"/>
<evidence type="ECO:0000313" key="1">
    <source>
        <dbReference type="EnsemblPlants" id="AVESA.00010b.r2.7AG1194340.1.CDS"/>
    </source>
</evidence>
<reference evidence="1" key="1">
    <citation type="submission" date="2021-05" db="EMBL/GenBank/DDBJ databases">
        <authorList>
            <person name="Scholz U."/>
            <person name="Mascher M."/>
            <person name="Fiebig A."/>
        </authorList>
    </citation>
    <scope>NUCLEOTIDE SEQUENCE [LARGE SCALE GENOMIC DNA]</scope>
</reference>
<dbReference type="Proteomes" id="UP001732700">
    <property type="component" value="Chromosome 7A"/>
</dbReference>
<protein>
    <submittedName>
        <fullName evidence="1">Uncharacterized protein</fullName>
    </submittedName>
</protein>
<reference evidence="1" key="2">
    <citation type="submission" date="2025-09" db="UniProtKB">
        <authorList>
            <consortium name="EnsemblPlants"/>
        </authorList>
    </citation>
    <scope>IDENTIFICATION</scope>
</reference>
<sequence>MESGTQPAAAVGHWLAAAPPNFRDRVVEQIMRNLPQVLKGRQVDDLALRHAASGYEAAVFNQSNNTQDYLRTISMKMLCLEWKRRPVVQAAPDHQQQAHMGHQMQPLNAVLPNSSAAPMSWTASMIPLTVRPPQVNQALPSFVTPVAQVAPLQWHHAPPNTTSTTPVAPVVQLHPCHPTVVTQIQTERPARQPQPKMTRMNQQQQGLRQSFHAHRGQQSSVATMQTGHPDRQNSQQSAGEVDWREDIFQKITSLKDAHLSELVEFEQAMRARVPQSKTNEQLEELPKEQADQYKKAVNMMARIRCVLSFLQIQRSNIPELVKDQFGKCQTALYSLLQFYRESKVHNGGNSVRLESQNYDERPRVVNITGATDNSLQKHEEQPAAEAFPQSSQNVLSGSPLAQQQNYSDHLAGEAENAEVCREAEAPVAVTLSSVTGDTEPFMGGACSKQIQQENPADEAIPQLTQNVDPAGTSTAELEAEAEAETPVAVEAAKTSALCSLDSDMGANLKRAFCHTTSGTMDGSSCVWSDDESSGESCYKRRKAQDGSLLDEIRAACSMLIGTNISISKDDTGDISGTVIELCYNAVSLAPDLRAVIGASDIKTKLLVPDDYPWSSPVIHVSNGGPRSGLPGAVEVAFRHALGLLPEPRSIKRITEVWDSVARRVVSQFAYRLCGGTFDTRSEDYVYMLLSKFNRQVEELSCT</sequence>
<organism evidence="1 2">
    <name type="scientific">Avena sativa</name>
    <name type="common">Oat</name>
    <dbReference type="NCBI Taxonomy" id="4498"/>
    <lineage>
        <taxon>Eukaryota</taxon>
        <taxon>Viridiplantae</taxon>
        <taxon>Streptophyta</taxon>
        <taxon>Embryophyta</taxon>
        <taxon>Tracheophyta</taxon>
        <taxon>Spermatophyta</taxon>
        <taxon>Magnoliopsida</taxon>
        <taxon>Liliopsida</taxon>
        <taxon>Poales</taxon>
        <taxon>Poaceae</taxon>
        <taxon>BOP clade</taxon>
        <taxon>Pooideae</taxon>
        <taxon>Poodae</taxon>
        <taxon>Poeae</taxon>
        <taxon>Poeae Chloroplast Group 1 (Aveneae type)</taxon>
        <taxon>Aveninae</taxon>
        <taxon>Avena</taxon>
    </lineage>
</organism>
<keyword evidence="2" id="KW-1185">Reference proteome</keyword>
<dbReference type="EnsemblPlants" id="AVESA.00010b.r2.7AG1194340.1">
    <property type="protein sequence ID" value="AVESA.00010b.r2.7AG1194340.1.CDS"/>
    <property type="gene ID" value="AVESA.00010b.r2.7AG1194340"/>
</dbReference>
<accession>A0ACD5ZM64</accession>